<name>A0A3B7MHH2_9BACT</name>
<dbReference type="Proteomes" id="UP000263900">
    <property type="component" value="Chromosome"/>
</dbReference>
<dbReference type="AlphaFoldDB" id="A0A3B7MHH2"/>
<gene>
    <name evidence="2" type="ORF">D3H65_01080</name>
</gene>
<protein>
    <submittedName>
        <fullName evidence="2">Uncharacterized protein</fullName>
    </submittedName>
</protein>
<accession>A0A3B7MHH2</accession>
<evidence type="ECO:0000313" key="2">
    <source>
        <dbReference type="EMBL" id="AXY72650.1"/>
    </source>
</evidence>
<keyword evidence="3" id="KW-1185">Reference proteome</keyword>
<organism evidence="2 3">
    <name type="scientific">Paraflavitalea soli</name>
    <dbReference type="NCBI Taxonomy" id="2315862"/>
    <lineage>
        <taxon>Bacteria</taxon>
        <taxon>Pseudomonadati</taxon>
        <taxon>Bacteroidota</taxon>
        <taxon>Chitinophagia</taxon>
        <taxon>Chitinophagales</taxon>
        <taxon>Chitinophagaceae</taxon>
        <taxon>Paraflavitalea</taxon>
    </lineage>
</organism>
<evidence type="ECO:0000313" key="3">
    <source>
        <dbReference type="Proteomes" id="UP000263900"/>
    </source>
</evidence>
<proteinExistence type="predicted"/>
<evidence type="ECO:0000256" key="1">
    <source>
        <dbReference type="SAM" id="MobiDB-lite"/>
    </source>
</evidence>
<dbReference type="EMBL" id="CP032157">
    <property type="protein sequence ID" value="AXY72650.1"/>
    <property type="molecule type" value="Genomic_DNA"/>
</dbReference>
<sequence length="72" mass="8054">MNMQSMETIESPERLIKLKGPGVGPVKRPKKQTDQTSVTVFMQDAAAAHEPVKAPLPLFMETLFKAREFDPL</sequence>
<feature type="region of interest" description="Disordered" evidence="1">
    <location>
        <begin position="1"/>
        <end position="35"/>
    </location>
</feature>
<dbReference type="KEGG" id="pseg:D3H65_01080"/>
<reference evidence="2 3" key="1">
    <citation type="submission" date="2018-09" db="EMBL/GenBank/DDBJ databases">
        <title>Genome sequencing of strain 6GH32-13.</title>
        <authorList>
            <person name="Weon H.-Y."/>
            <person name="Heo J."/>
            <person name="Kwon S.-W."/>
        </authorList>
    </citation>
    <scope>NUCLEOTIDE SEQUENCE [LARGE SCALE GENOMIC DNA]</scope>
    <source>
        <strain evidence="2 3">5GH32-13</strain>
    </source>
</reference>